<accession>A0A2S9K697</accession>
<protein>
    <submittedName>
        <fullName evidence="1">Uncharacterized protein</fullName>
    </submittedName>
</protein>
<evidence type="ECO:0000313" key="1">
    <source>
        <dbReference type="EMBL" id="PRD65915.1"/>
    </source>
</evidence>
<proteinExistence type="predicted"/>
<dbReference type="Proteomes" id="UP000238589">
    <property type="component" value="Unassembled WGS sequence"/>
</dbReference>
<organism evidence="1 2">
    <name type="scientific">Malikia granosa</name>
    <dbReference type="NCBI Taxonomy" id="263067"/>
    <lineage>
        <taxon>Bacteria</taxon>
        <taxon>Pseudomonadati</taxon>
        <taxon>Pseudomonadota</taxon>
        <taxon>Betaproteobacteria</taxon>
        <taxon>Burkholderiales</taxon>
        <taxon>Comamonadaceae</taxon>
        <taxon>Malikia</taxon>
    </lineage>
</organism>
<sequence>MPGDPERRRWLAATDAVGVVAAAVTAVPFVPGWPIRPPTAATSRNMPRTRIARSGLRSWWP</sequence>
<dbReference type="EMBL" id="PVLQ01000023">
    <property type="protein sequence ID" value="PRD65915.1"/>
    <property type="molecule type" value="Genomic_DNA"/>
</dbReference>
<comment type="caution">
    <text evidence="1">The sequence shown here is derived from an EMBL/GenBank/DDBJ whole genome shotgun (WGS) entry which is preliminary data.</text>
</comment>
<evidence type="ECO:0000313" key="2">
    <source>
        <dbReference type="Proteomes" id="UP000238589"/>
    </source>
</evidence>
<dbReference type="AlphaFoldDB" id="A0A2S9K697"/>
<name>A0A2S9K697_9BURK</name>
<reference evidence="1 2" key="1">
    <citation type="submission" date="2018-03" db="EMBL/GenBank/DDBJ databases">
        <title>Comparative genomics illustrates the genes involved in a hyperalkaliphilic mechanisms of Serpentinomonas isolated from highly-alkaline calcium-rich serpentinized springs.</title>
        <authorList>
            <person name="Suzuki S."/>
            <person name="Ishii S."/>
            <person name="Walworth N."/>
            <person name="Bird L."/>
            <person name="Kuenen J.G."/>
            <person name="Nealson K.H."/>
        </authorList>
    </citation>
    <scope>NUCLEOTIDE SEQUENCE [LARGE SCALE GENOMIC DNA]</scope>
    <source>
        <strain evidence="1 2">P1</strain>
    </source>
</reference>
<keyword evidence="2" id="KW-1185">Reference proteome</keyword>
<gene>
    <name evidence="1" type="ORF">C6P64_07395</name>
</gene>